<organism evidence="1 2">
    <name type="scientific">Puccinia coronata f. sp. avenae</name>
    <dbReference type="NCBI Taxonomy" id="200324"/>
    <lineage>
        <taxon>Eukaryota</taxon>
        <taxon>Fungi</taxon>
        <taxon>Dikarya</taxon>
        <taxon>Basidiomycota</taxon>
        <taxon>Pucciniomycotina</taxon>
        <taxon>Pucciniomycetes</taxon>
        <taxon>Pucciniales</taxon>
        <taxon>Pucciniaceae</taxon>
        <taxon>Puccinia</taxon>
    </lineage>
</organism>
<comment type="caution">
    <text evidence="1">The sequence shown here is derived from an EMBL/GenBank/DDBJ whole genome shotgun (WGS) entry which is preliminary data.</text>
</comment>
<dbReference type="AlphaFoldDB" id="A0A2N5W297"/>
<dbReference type="Proteomes" id="UP000235388">
    <property type="component" value="Unassembled WGS sequence"/>
</dbReference>
<evidence type="ECO:0000313" key="2">
    <source>
        <dbReference type="Proteomes" id="UP000235388"/>
    </source>
</evidence>
<sequence>MLCLVPGTVAQSYQTDSHPTPLQDQTTHTLQVVCSILPRVADGPTNVMNSRSPSPWVLAVLSLAASLGPTLAWPGHAPTPHCQGTKNLVLSSSYVTVQCTGHPDYPVHCPEVNEFEVVSWICPDCVQGFSVQSSAQVRQCIYHGNPIRLPPRSSRM</sequence>
<protein>
    <submittedName>
        <fullName evidence="1">Uncharacterized protein</fullName>
    </submittedName>
</protein>
<proteinExistence type="predicted"/>
<dbReference type="EMBL" id="PGCJ01000022">
    <property type="protein sequence ID" value="PLW56332.1"/>
    <property type="molecule type" value="Genomic_DNA"/>
</dbReference>
<evidence type="ECO:0000313" key="1">
    <source>
        <dbReference type="EMBL" id="PLW56332.1"/>
    </source>
</evidence>
<name>A0A2N5W297_9BASI</name>
<reference evidence="1 2" key="1">
    <citation type="submission" date="2017-11" db="EMBL/GenBank/DDBJ databases">
        <title>De novo assembly and phasing of dikaryotic genomes from two isolates of Puccinia coronata f. sp. avenae, the causal agent of oat crown rust.</title>
        <authorList>
            <person name="Miller M.E."/>
            <person name="Zhang Y."/>
            <person name="Omidvar V."/>
            <person name="Sperschneider J."/>
            <person name="Schwessinger B."/>
            <person name="Raley C."/>
            <person name="Palmer J.M."/>
            <person name="Garnica D."/>
            <person name="Upadhyaya N."/>
            <person name="Rathjen J."/>
            <person name="Taylor J.M."/>
            <person name="Park R.F."/>
            <person name="Dodds P.N."/>
            <person name="Hirsch C.D."/>
            <person name="Kianian S.F."/>
            <person name="Figueroa M."/>
        </authorList>
    </citation>
    <scope>NUCLEOTIDE SEQUENCE [LARGE SCALE GENOMIC DNA]</scope>
    <source>
        <strain evidence="1">12NC29</strain>
    </source>
</reference>
<keyword evidence="2" id="KW-1185">Reference proteome</keyword>
<accession>A0A2N5W297</accession>
<gene>
    <name evidence="1" type="ORF">PCANC_04046</name>
</gene>